<dbReference type="Pfam" id="PF00172">
    <property type="entry name" value="Zn_clus"/>
    <property type="match status" value="1"/>
</dbReference>
<name>A0A6A5TKS9_9PLEO</name>
<evidence type="ECO:0000313" key="4">
    <source>
        <dbReference type="EMBL" id="KAF1949577.1"/>
    </source>
</evidence>
<dbReference type="SUPFAM" id="SSF57701">
    <property type="entry name" value="Zn2/Cys6 DNA-binding domain"/>
    <property type="match status" value="1"/>
</dbReference>
<proteinExistence type="predicted"/>
<dbReference type="InterPro" id="IPR021858">
    <property type="entry name" value="Fun_TF"/>
</dbReference>
<dbReference type="Gene3D" id="4.10.240.10">
    <property type="entry name" value="Zn(2)-C6 fungal-type DNA-binding domain"/>
    <property type="match status" value="1"/>
</dbReference>
<dbReference type="InterPro" id="IPR053157">
    <property type="entry name" value="Sterol_Uptake_Regulator"/>
</dbReference>
<dbReference type="PROSITE" id="PS50048">
    <property type="entry name" value="ZN2_CY6_FUNGAL_2"/>
    <property type="match status" value="1"/>
</dbReference>
<dbReference type="Proteomes" id="UP000800035">
    <property type="component" value="Unassembled WGS sequence"/>
</dbReference>
<feature type="region of interest" description="Disordered" evidence="2">
    <location>
        <begin position="13"/>
        <end position="36"/>
    </location>
</feature>
<dbReference type="Pfam" id="PF11951">
    <property type="entry name" value="Fungal_trans_2"/>
    <property type="match status" value="1"/>
</dbReference>
<dbReference type="CDD" id="cd00067">
    <property type="entry name" value="GAL4"/>
    <property type="match status" value="1"/>
</dbReference>
<protein>
    <recommendedName>
        <fullName evidence="3">Zn(2)-C6 fungal-type domain-containing protein</fullName>
    </recommendedName>
</protein>
<dbReference type="PANTHER" id="PTHR47784:SF9">
    <property type="entry name" value="ZN(II)2CYS6 TRANSCRIPTION FACTOR (EUROFUNG)"/>
    <property type="match status" value="1"/>
</dbReference>
<sequence>MNMERNLHAFRVRLGSESTSPSNVSDAPTEQFHTRRAHNKSRRGCEYCKQRRRKCDEQKPTCSLCAKTKKECIYARTATSTPASDNQVTRRINASQANTPALRFSGWPGPRSPAVLTSTGIGHTKYDLELIDHFFKKTGFYFNETGMPGIDSPSALELAKEYPYIMHGMIALAACHLQHMGIDGRRYRNSEAFHCQSASRGLRDAVASIKDVKEADAVIATAMLLNCFSFCAPDYREPDPVIIDGRPWTWLRIQVGFAEMLMRIQPFWAESMWGSHLLTRPRWHIDAPPVNGLDVQLAAFCGIDQDSTAENCPYFEFWKRISLLVVHEPSEARLRMYVAAIGSMSPELVRLFETGDTKALMLFVHWSRLMIKVEIWWSARRMKSTCWAACNMLRQKIDRADSHLLEHPAEACGFDLSFRIEEEVDNAETQVLFRATAHQAKTVC</sequence>
<evidence type="ECO:0000313" key="5">
    <source>
        <dbReference type="Proteomes" id="UP000800035"/>
    </source>
</evidence>
<dbReference type="PROSITE" id="PS00463">
    <property type="entry name" value="ZN2_CY6_FUNGAL_1"/>
    <property type="match status" value="1"/>
</dbReference>
<evidence type="ECO:0000256" key="2">
    <source>
        <dbReference type="SAM" id="MobiDB-lite"/>
    </source>
</evidence>
<evidence type="ECO:0000259" key="3">
    <source>
        <dbReference type="PROSITE" id="PS50048"/>
    </source>
</evidence>
<reference evidence="4" key="1">
    <citation type="journal article" date="2020" name="Stud. Mycol.">
        <title>101 Dothideomycetes genomes: a test case for predicting lifestyles and emergence of pathogens.</title>
        <authorList>
            <person name="Haridas S."/>
            <person name="Albert R."/>
            <person name="Binder M."/>
            <person name="Bloem J."/>
            <person name="Labutti K."/>
            <person name="Salamov A."/>
            <person name="Andreopoulos B."/>
            <person name="Baker S."/>
            <person name="Barry K."/>
            <person name="Bills G."/>
            <person name="Bluhm B."/>
            <person name="Cannon C."/>
            <person name="Castanera R."/>
            <person name="Culley D."/>
            <person name="Daum C."/>
            <person name="Ezra D."/>
            <person name="Gonzalez J."/>
            <person name="Henrissat B."/>
            <person name="Kuo A."/>
            <person name="Liang C."/>
            <person name="Lipzen A."/>
            <person name="Lutzoni F."/>
            <person name="Magnuson J."/>
            <person name="Mondo S."/>
            <person name="Nolan M."/>
            <person name="Ohm R."/>
            <person name="Pangilinan J."/>
            <person name="Park H.-J."/>
            <person name="Ramirez L."/>
            <person name="Alfaro M."/>
            <person name="Sun H."/>
            <person name="Tritt A."/>
            <person name="Yoshinaga Y."/>
            <person name="Zwiers L.-H."/>
            <person name="Turgeon B."/>
            <person name="Goodwin S."/>
            <person name="Spatafora J."/>
            <person name="Crous P."/>
            <person name="Grigoriev I."/>
        </authorList>
    </citation>
    <scope>NUCLEOTIDE SEQUENCE</scope>
    <source>
        <strain evidence="4">CBS 675.92</strain>
    </source>
</reference>
<dbReference type="OrthoDB" id="416217at2759"/>
<dbReference type="GO" id="GO:0008270">
    <property type="term" value="F:zinc ion binding"/>
    <property type="evidence" value="ECO:0007669"/>
    <property type="project" value="InterPro"/>
</dbReference>
<keyword evidence="5" id="KW-1185">Reference proteome</keyword>
<dbReference type="InterPro" id="IPR036864">
    <property type="entry name" value="Zn2-C6_fun-type_DNA-bd_sf"/>
</dbReference>
<dbReference type="EMBL" id="ML977035">
    <property type="protein sequence ID" value="KAF1949577.1"/>
    <property type="molecule type" value="Genomic_DNA"/>
</dbReference>
<accession>A0A6A5TKS9</accession>
<evidence type="ECO:0000256" key="1">
    <source>
        <dbReference type="ARBA" id="ARBA00023242"/>
    </source>
</evidence>
<dbReference type="PANTHER" id="PTHR47784">
    <property type="entry name" value="STEROL UPTAKE CONTROL PROTEIN 2"/>
    <property type="match status" value="1"/>
</dbReference>
<dbReference type="InterPro" id="IPR001138">
    <property type="entry name" value="Zn2Cys6_DnaBD"/>
</dbReference>
<dbReference type="GO" id="GO:0001228">
    <property type="term" value="F:DNA-binding transcription activator activity, RNA polymerase II-specific"/>
    <property type="evidence" value="ECO:0007669"/>
    <property type="project" value="TreeGrafter"/>
</dbReference>
<gene>
    <name evidence="4" type="ORF">CC80DRAFT_540147</name>
</gene>
<organism evidence="4 5">
    <name type="scientific">Byssothecium circinans</name>
    <dbReference type="NCBI Taxonomy" id="147558"/>
    <lineage>
        <taxon>Eukaryota</taxon>
        <taxon>Fungi</taxon>
        <taxon>Dikarya</taxon>
        <taxon>Ascomycota</taxon>
        <taxon>Pezizomycotina</taxon>
        <taxon>Dothideomycetes</taxon>
        <taxon>Pleosporomycetidae</taxon>
        <taxon>Pleosporales</taxon>
        <taxon>Massarineae</taxon>
        <taxon>Massarinaceae</taxon>
        <taxon>Byssothecium</taxon>
    </lineage>
</organism>
<dbReference type="SMART" id="SM00066">
    <property type="entry name" value="GAL4"/>
    <property type="match status" value="1"/>
</dbReference>
<dbReference type="AlphaFoldDB" id="A0A6A5TKS9"/>
<feature type="domain" description="Zn(2)-C6 fungal-type" evidence="3">
    <location>
        <begin position="44"/>
        <end position="74"/>
    </location>
</feature>
<feature type="compositionally biased region" description="Polar residues" evidence="2">
    <location>
        <begin position="16"/>
        <end position="28"/>
    </location>
</feature>
<keyword evidence="1" id="KW-0539">Nucleus</keyword>